<reference evidence="2" key="1">
    <citation type="journal article" date="2023" name="Front. Plant Sci.">
        <title>Chromosomal-level genome assembly of Melastoma candidum provides insights into trichome evolution.</title>
        <authorList>
            <person name="Zhong Y."/>
            <person name="Wu W."/>
            <person name="Sun C."/>
            <person name="Zou P."/>
            <person name="Liu Y."/>
            <person name="Dai S."/>
            <person name="Zhou R."/>
        </authorList>
    </citation>
    <scope>NUCLEOTIDE SEQUENCE [LARGE SCALE GENOMIC DNA]</scope>
</reference>
<organism evidence="1 2">
    <name type="scientific">Melastoma candidum</name>
    <dbReference type="NCBI Taxonomy" id="119954"/>
    <lineage>
        <taxon>Eukaryota</taxon>
        <taxon>Viridiplantae</taxon>
        <taxon>Streptophyta</taxon>
        <taxon>Embryophyta</taxon>
        <taxon>Tracheophyta</taxon>
        <taxon>Spermatophyta</taxon>
        <taxon>Magnoliopsida</taxon>
        <taxon>eudicotyledons</taxon>
        <taxon>Gunneridae</taxon>
        <taxon>Pentapetalae</taxon>
        <taxon>rosids</taxon>
        <taxon>malvids</taxon>
        <taxon>Myrtales</taxon>
        <taxon>Melastomataceae</taxon>
        <taxon>Melastomatoideae</taxon>
        <taxon>Melastomateae</taxon>
        <taxon>Melastoma</taxon>
    </lineage>
</organism>
<name>A0ACB9P555_9MYRT</name>
<comment type="caution">
    <text evidence="1">The sequence shown here is derived from an EMBL/GenBank/DDBJ whole genome shotgun (WGS) entry which is preliminary data.</text>
</comment>
<accession>A0ACB9P555</accession>
<keyword evidence="2" id="KW-1185">Reference proteome</keyword>
<dbReference type="Proteomes" id="UP001057402">
    <property type="component" value="Chromosome 7"/>
</dbReference>
<protein>
    <submittedName>
        <fullName evidence="1">Uncharacterized protein</fullName>
    </submittedName>
</protein>
<gene>
    <name evidence="1" type="ORF">MLD38_027487</name>
</gene>
<proteinExistence type="predicted"/>
<dbReference type="EMBL" id="CM042886">
    <property type="protein sequence ID" value="KAI4342924.1"/>
    <property type="molecule type" value="Genomic_DNA"/>
</dbReference>
<sequence>MATERIPSVSHPGVPQKPPPPPSMLDRFRSLLVHRSSSAGDLDDSDSTSPLTTEEVVAVYEVVLSELVLNSKPIITDLTIIAGEQREHAEGIAHAICRRIVEVPAAQKLPSLYLLDSIVKNIGKEYIKHFAVRLPEVFCEAYMQVNSVMYKPLRHLFGTWSAVFPQSVLRRIEAELRLSFRSQSPDVASESPVRPHSIHVNPKYARQSEDSTIATAGAVAGAARMKSPESIMHPTYPVSSRKLPPPSNVAASRSLHLRRESDRPYAPIDDFPTDNVPGRFDRASPSHPNLDYGLGRPVGARDKQMGRQRERVLDNNRRTPVLNIVNGREHPDPRALIDAYGDDKRKYTSVVRPNQYEHLEMRGKATPLSWQDTEEQEFNWAEIDPTLAERSRSNNFPQLSAASIGGGRIGIGKQKDFSREYEITFSSQHRPMREGPSIHVGHASPSVSHTSNHSLVFGNSKELMAKEPVVYNQFAGIAAPDKPNLVQNPALQSQLLHLQQPGEKFLPAAGATSSSHSGSSSQYGFPGQNMMQPVNPALASKTGLPSHPVQIPNNVLQFLDTPLPPPTATLPISVPSSGSAYSGLLSSLLGQGLIALANQATASEPLGIDFDMDLLKARHESAVRALYDDLPRQCTTCGLRFRFQEEHSSHMDWHVTRNRMSKNRKQKASRKWFVSTSMWLSGAEALGVEAAPGFLPADPTEEKKSDEEMAVPADEDQTACALCGERFDDFYSDETDEWMYKGAVYMNAPDGLFAGIDRSQLGPIVHAKCRSESSDVSPGNIAMGEGYQENVEADSPRKRIRR</sequence>
<evidence type="ECO:0000313" key="1">
    <source>
        <dbReference type="EMBL" id="KAI4342924.1"/>
    </source>
</evidence>
<evidence type="ECO:0000313" key="2">
    <source>
        <dbReference type="Proteomes" id="UP001057402"/>
    </source>
</evidence>